<sequence>MSRASLTTTAPRTFDAPTAYVVSVYSLVLVLLGCFRPRPHGSVNSNEFKSASKTILPATATRDVPFTSKSLDVKAQVSGFQIFVRIGSNLVAGSLLVLSLVTLFVLLTQGMFDRRIILTAPQSPDNFWGDYGQSCLLNAHGFVPGSCSTMEVATTTTAAWTSIGELLAEHWAASSTPWFVSTCTVGPPTTGWVFVVFLGSATTFPSCTPVAGEQPIDGIAKLETANRDEHPLGLYELAILGDAAMAETTEHSNTDGTIVKLLSGMRQFVIAPNGKWQVDALGVNTVITSQPLGCVFKMSTYYQSLFVDMTGASMGTDGWSAGRLSGKVPVVGTNAVSFVTNYGLLAVAQGLLGLLSLVLLSGDALMTFKGLEGVMLRKPVLTYDLLSGLEQRKLLLLLLTLNAAPALLYVEVARIYYGTPSGNQIWLLSLALLSNFVAFLTLLCVVTLQQLPVPSRRLVPFSTPTLLYGTAVAIMYGANLQYLSLSNAFYASAWNLPLIINGTERPAGAYDMTSVPTTATLLLPQLGYTVLFAFIASVLVAMARRFYCFITTSWTATNGFLQETRLPNLLTGLPLGREAAITIGNKSFCKPSTQAILGYATIVQAAPQKVCATTVAATEAATVTRKTDAPLALVMSTYLLVPVLFGWLPPRPLGAVVGNHFGSAEAVNTRKRFEYSRGFCVN</sequence>
<keyword evidence="3" id="KW-1185">Reference proteome</keyword>
<evidence type="ECO:0000313" key="3">
    <source>
        <dbReference type="Proteomes" id="UP000243579"/>
    </source>
</evidence>
<feature type="transmembrane region" description="Helical" evidence="1">
    <location>
        <begin position="394"/>
        <end position="413"/>
    </location>
</feature>
<feature type="transmembrane region" description="Helical" evidence="1">
    <location>
        <begin position="522"/>
        <end position="543"/>
    </location>
</feature>
<dbReference type="EMBL" id="JNBR01002841">
    <property type="protein sequence ID" value="OQR81058.1"/>
    <property type="molecule type" value="Genomic_DNA"/>
</dbReference>
<reference evidence="2 3" key="1">
    <citation type="journal article" date="2014" name="Genome Biol. Evol.">
        <title>The secreted proteins of Achlya hypogyna and Thraustotheca clavata identify the ancestral oomycete secretome and reveal gene acquisitions by horizontal gene transfer.</title>
        <authorList>
            <person name="Misner I."/>
            <person name="Blouin N."/>
            <person name="Leonard G."/>
            <person name="Richards T.A."/>
            <person name="Lane C.E."/>
        </authorList>
    </citation>
    <scope>NUCLEOTIDE SEQUENCE [LARGE SCALE GENOMIC DNA]</scope>
    <source>
        <strain evidence="2 3">ATCC 48635</strain>
    </source>
</reference>
<proteinExistence type="predicted"/>
<feature type="transmembrane region" description="Helical" evidence="1">
    <location>
        <begin position="425"/>
        <end position="446"/>
    </location>
</feature>
<keyword evidence="1" id="KW-0472">Membrane</keyword>
<protein>
    <recommendedName>
        <fullName evidence="4">Transmembrane protein</fullName>
    </recommendedName>
</protein>
<feature type="transmembrane region" description="Helical" evidence="1">
    <location>
        <begin position="342"/>
        <end position="368"/>
    </location>
</feature>
<feature type="transmembrane region" description="Helical" evidence="1">
    <location>
        <begin position="18"/>
        <end position="35"/>
    </location>
</feature>
<organism evidence="2 3">
    <name type="scientific">Achlya hypogyna</name>
    <name type="common">Oomycete</name>
    <name type="synonym">Protoachlya hypogyna</name>
    <dbReference type="NCBI Taxonomy" id="1202772"/>
    <lineage>
        <taxon>Eukaryota</taxon>
        <taxon>Sar</taxon>
        <taxon>Stramenopiles</taxon>
        <taxon>Oomycota</taxon>
        <taxon>Saprolegniomycetes</taxon>
        <taxon>Saprolegniales</taxon>
        <taxon>Achlyaceae</taxon>
        <taxon>Achlya</taxon>
    </lineage>
</organism>
<feature type="transmembrane region" description="Helical" evidence="1">
    <location>
        <begin position="631"/>
        <end position="648"/>
    </location>
</feature>
<accession>A0A1V9Y5W1</accession>
<evidence type="ECO:0000256" key="1">
    <source>
        <dbReference type="SAM" id="Phobius"/>
    </source>
</evidence>
<keyword evidence="1" id="KW-0812">Transmembrane</keyword>
<dbReference type="OrthoDB" id="10580631at2759"/>
<dbReference type="AlphaFoldDB" id="A0A1V9Y5W1"/>
<evidence type="ECO:0008006" key="4">
    <source>
        <dbReference type="Google" id="ProtNLM"/>
    </source>
</evidence>
<feature type="transmembrane region" description="Helical" evidence="1">
    <location>
        <begin position="458"/>
        <end position="478"/>
    </location>
</feature>
<evidence type="ECO:0000313" key="2">
    <source>
        <dbReference type="EMBL" id="OQR81058.1"/>
    </source>
</evidence>
<comment type="caution">
    <text evidence="2">The sequence shown here is derived from an EMBL/GenBank/DDBJ whole genome shotgun (WGS) entry which is preliminary data.</text>
</comment>
<keyword evidence="1" id="KW-1133">Transmembrane helix</keyword>
<dbReference type="STRING" id="1202772.A0A1V9Y5W1"/>
<dbReference type="Proteomes" id="UP000243579">
    <property type="component" value="Unassembled WGS sequence"/>
</dbReference>
<name>A0A1V9Y5W1_ACHHY</name>
<feature type="transmembrane region" description="Helical" evidence="1">
    <location>
        <begin position="90"/>
        <end position="112"/>
    </location>
</feature>
<gene>
    <name evidence="2" type="ORF">ACHHYP_16813</name>
</gene>
<dbReference type="PROSITE" id="PS51257">
    <property type="entry name" value="PROKAR_LIPOPROTEIN"/>
    <property type="match status" value="1"/>
</dbReference>